<reference evidence="1 2" key="1">
    <citation type="submission" date="2016-10" db="EMBL/GenBank/DDBJ databases">
        <authorList>
            <person name="de Groot N.N."/>
        </authorList>
    </citation>
    <scope>NUCLEOTIDE SEQUENCE [LARGE SCALE GENOMIC DNA]</scope>
    <source>
        <strain evidence="1 2">CGMCC 1.3801</strain>
    </source>
</reference>
<dbReference type="Proteomes" id="UP000182124">
    <property type="component" value="Unassembled WGS sequence"/>
</dbReference>
<name>A0A1G4V2X9_9FLAO</name>
<dbReference type="RefSeq" id="WP_143000889.1">
    <property type="nucleotide sequence ID" value="NZ_CBCSBQ010000023.1"/>
</dbReference>
<evidence type="ECO:0000313" key="2">
    <source>
        <dbReference type="Proteomes" id="UP000182124"/>
    </source>
</evidence>
<proteinExistence type="predicted"/>
<dbReference type="AlphaFoldDB" id="A0A1G4V2X9"/>
<gene>
    <name evidence="1" type="ORF">SAMN02927925_00154</name>
</gene>
<organism evidence="1 2">
    <name type="scientific">Flavobacterium saliperosum</name>
    <dbReference type="NCBI Taxonomy" id="329186"/>
    <lineage>
        <taxon>Bacteria</taxon>
        <taxon>Pseudomonadati</taxon>
        <taxon>Bacteroidota</taxon>
        <taxon>Flavobacteriia</taxon>
        <taxon>Flavobacteriales</taxon>
        <taxon>Flavobacteriaceae</taxon>
        <taxon>Flavobacterium</taxon>
    </lineage>
</organism>
<dbReference type="STRING" id="329186.SAMN02927925_00154"/>
<dbReference type="EMBL" id="FMTY01000001">
    <property type="protein sequence ID" value="SCX00398.1"/>
    <property type="molecule type" value="Genomic_DNA"/>
</dbReference>
<protein>
    <submittedName>
        <fullName evidence="1">Uncharacterized protein</fullName>
    </submittedName>
</protein>
<accession>A0A1G4V2X9</accession>
<evidence type="ECO:0000313" key="1">
    <source>
        <dbReference type="EMBL" id="SCX00398.1"/>
    </source>
</evidence>
<sequence>MAKIILCLFLQFPLLSFCQTYDELGVVIIFKDSVIQIINRDGGYKVIKISERQNNKLVEINLIKTYYFEGDVVHNHKLYTKEGEVVIEIKEGEKMKTIVILRNHEKL</sequence>